<gene>
    <name evidence="2" type="ORF">HJG59_008566</name>
</gene>
<dbReference type="EMBL" id="JACASF010000012">
    <property type="protein sequence ID" value="KAF6444266.1"/>
    <property type="molecule type" value="Genomic_DNA"/>
</dbReference>
<evidence type="ECO:0000313" key="3">
    <source>
        <dbReference type="Proteomes" id="UP000550707"/>
    </source>
</evidence>
<feature type="compositionally biased region" description="Gly residues" evidence="1">
    <location>
        <begin position="1"/>
        <end position="10"/>
    </location>
</feature>
<accession>A0A7J8F9G3</accession>
<name>A0A7J8F9G3_MOLMO</name>
<protein>
    <submittedName>
        <fullName evidence="2">Uncharacterized protein</fullName>
    </submittedName>
</protein>
<dbReference type="AlphaFoldDB" id="A0A7J8F9G3"/>
<feature type="region of interest" description="Disordered" evidence="1">
    <location>
        <begin position="1"/>
        <end position="46"/>
    </location>
</feature>
<feature type="compositionally biased region" description="Low complexity" evidence="1">
    <location>
        <begin position="11"/>
        <end position="23"/>
    </location>
</feature>
<reference evidence="2 3" key="1">
    <citation type="journal article" date="2020" name="Nature">
        <title>Six reference-quality genomes reveal evolution of bat adaptations.</title>
        <authorList>
            <person name="Jebb D."/>
            <person name="Huang Z."/>
            <person name="Pippel M."/>
            <person name="Hughes G.M."/>
            <person name="Lavrichenko K."/>
            <person name="Devanna P."/>
            <person name="Winkler S."/>
            <person name="Jermiin L.S."/>
            <person name="Skirmuntt E.C."/>
            <person name="Katzourakis A."/>
            <person name="Burkitt-Gray L."/>
            <person name="Ray D.A."/>
            <person name="Sullivan K.A.M."/>
            <person name="Roscito J.G."/>
            <person name="Kirilenko B.M."/>
            <person name="Davalos L.M."/>
            <person name="Corthals A.P."/>
            <person name="Power M.L."/>
            <person name="Jones G."/>
            <person name="Ransome R.D."/>
            <person name="Dechmann D.K.N."/>
            <person name="Locatelli A.G."/>
            <person name="Puechmaille S.J."/>
            <person name="Fedrigo O."/>
            <person name="Jarvis E.D."/>
            <person name="Hiller M."/>
            <person name="Vernes S.C."/>
            <person name="Myers E.W."/>
            <person name="Teeling E.C."/>
        </authorList>
    </citation>
    <scope>NUCLEOTIDE SEQUENCE [LARGE SCALE GENOMIC DNA]</scope>
    <source>
        <strain evidence="2">MMolMol1</strain>
        <tissue evidence="2">Muscle</tissue>
    </source>
</reference>
<evidence type="ECO:0000313" key="2">
    <source>
        <dbReference type="EMBL" id="KAF6444266.1"/>
    </source>
</evidence>
<sequence length="243" mass="25783">MQSCATGGGQAQAQSGPMALEPEFPGPPTPPSLGTGGAGVGGLPVQRRRPRLGCEKHLPRLEDSSSSGFTSQRARMRDASVWCPQGSLSAGTIQPLQSQFFTRAEVPRAQYAHRGTVPVRSEAQGFGPPGLGDPAQSCGVIVDGIFRLRFSMINFKASQKILSGDRTTLPGPIPFGLCSSGDCSFTHTTPSFQQLIPSICLGHDLKCGKNHQTATLGYQPPNRERMAVCPGRKASRRSLPKIS</sequence>
<keyword evidence="3" id="KW-1185">Reference proteome</keyword>
<organism evidence="2 3">
    <name type="scientific">Molossus molossus</name>
    <name type="common">Pallas' mastiff bat</name>
    <name type="synonym">Vespertilio molossus</name>
    <dbReference type="NCBI Taxonomy" id="27622"/>
    <lineage>
        <taxon>Eukaryota</taxon>
        <taxon>Metazoa</taxon>
        <taxon>Chordata</taxon>
        <taxon>Craniata</taxon>
        <taxon>Vertebrata</taxon>
        <taxon>Euteleostomi</taxon>
        <taxon>Mammalia</taxon>
        <taxon>Eutheria</taxon>
        <taxon>Laurasiatheria</taxon>
        <taxon>Chiroptera</taxon>
        <taxon>Yangochiroptera</taxon>
        <taxon>Molossidae</taxon>
        <taxon>Molossus</taxon>
    </lineage>
</organism>
<proteinExistence type="predicted"/>
<dbReference type="InParanoid" id="A0A7J8F9G3"/>
<dbReference type="Proteomes" id="UP000550707">
    <property type="component" value="Unassembled WGS sequence"/>
</dbReference>
<comment type="caution">
    <text evidence="2">The sequence shown here is derived from an EMBL/GenBank/DDBJ whole genome shotgun (WGS) entry which is preliminary data.</text>
</comment>
<evidence type="ECO:0000256" key="1">
    <source>
        <dbReference type="SAM" id="MobiDB-lite"/>
    </source>
</evidence>